<reference evidence="1" key="2">
    <citation type="journal article" date="2015" name="Data Brief">
        <title>Shoot transcriptome of the giant reed, Arundo donax.</title>
        <authorList>
            <person name="Barrero R.A."/>
            <person name="Guerrero F.D."/>
            <person name="Moolhuijzen P."/>
            <person name="Goolsby J.A."/>
            <person name="Tidwell J."/>
            <person name="Bellgard S.E."/>
            <person name="Bellgard M.I."/>
        </authorList>
    </citation>
    <scope>NUCLEOTIDE SEQUENCE</scope>
    <source>
        <tissue evidence="1">Shoot tissue taken approximately 20 cm above the soil surface</tissue>
    </source>
</reference>
<dbReference type="EMBL" id="GBRH01258988">
    <property type="protein sequence ID" value="JAD38907.1"/>
    <property type="molecule type" value="Transcribed_RNA"/>
</dbReference>
<name>A0A0A8ZVT8_ARUDO</name>
<dbReference type="SUPFAM" id="SSF54001">
    <property type="entry name" value="Cysteine proteinases"/>
    <property type="match status" value="1"/>
</dbReference>
<protein>
    <recommendedName>
        <fullName evidence="2">Ubiquitin-like protease family profile domain-containing protein</fullName>
    </recommendedName>
</protein>
<dbReference type="AlphaFoldDB" id="A0A0A8ZVT8"/>
<accession>A0A0A8ZVT8</accession>
<dbReference type="Gene3D" id="3.40.395.10">
    <property type="entry name" value="Adenoviral Proteinase, Chain A"/>
    <property type="match status" value="1"/>
</dbReference>
<sequence length="288" mass="33846">MFARSNANVNSSMIPLKPMFMHHVFRSTEVEKSVHLDIVNRMPGPHPDKSPRVVQFNTTKWVDHRTFALSMQVYGSISPHVMNIMGVTVMVDQFWKHKRGLLKPEAWGRHIIRCDIAEHFQDSSLDPSTIYHHFLEKEIGYKLDIMDLVFMPLHIGQIWYLIVANFRHARFEVFCPNEDIMSIKDDADVAIWNFQRTFKLPHSRSLRGNIFEMETFFCSVSKTKNNGVFVMQLIQKYDGNTHLYFRPEHAKPIREMLVFYMVANEHNEKLEKQLKVCAILKKYGHQPV</sequence>
<reference evidence="1" key="1">
    <citation type="submission" date="2014-09" db="EMBL/GenBank/DDBJ databases">
        <authorList>
            <person name="Magalhaes I.L.F."/>
            <person name="Oliveira U."/>
            <person name="Santos F.R."/>
            <person name="Vidigal T.H.D.A."/>
            <person name="Brescovit A.D."/>
            <person name="Santos A.J."/>
        </authorList>
    </citation>
    <scope>NUCLEOTIDE SEQUENCE</scope>
    <source>
        <tissue evidence="1">Shoot tissue taken approximately 20 cm above the soil surface</tissue>
    </source>
</reference>
<proteinExistence type="predicted"/>
<evidence type="ECO:0008006" key="2">
    <source>
        <dbReference type="Google" id="ProtNLM"/>
    </source>
</evidence>
<organism evidence="1">
    <name type="scientific">Arundo donax</name>
    <name type="common">Giant reed</name>
    <name type="synonym">Donax arundinaceus</name>
    <dbReference type="NCBI Taxonomy" id="35708"/>
    <lineage>
        <taxon>Eukaryota</taxon>
        <taxon>Viridiplantae</taxon>
        <taxon>Streptophyta</taxon>
        <taxon>Embryophyta</taxon>
        <taxon>Tracheophyta</taxon>
        <taxon>Spermatophyta</taxon>
        <taxon>Magnoliopsida</taxon>
        <taxon>Liliopsida</taxon>
        <taxon>Poales</taxon>
        <taxon>Poaceae</taxon>
        <taxon>PACMAD clade</taxon>
        <taxon>Arundinoideae</taxon>
        <taxon>Arundineae</taxon>
        <taxon>Arundo</taxon>
    </lineage>
</organism>
<dbReference type="InterPro" id="IPR038765">
    <property type="entry name" value="Papain-like_cys_pep_sf"/>
</dbReference>
<evidence type="ECO:0000313" key="1">
    <source>
        <dbReference type="EMBL" id="JAD38907.1"/>
    </source>
</evidence>